<name>A0ABX8F9X5_9BACI</name>
<dbReference type="Gene3D" id="1.10.287.1490">
    <property type="match status" value="1"/>
</dbReference>
<sequence length="661" mass="75339">MSKRLTLLTLTLRNFKGVKEFSLMAAGGNVKIFGDNATGKTTLFDAFVWLLFDKDSQNKKDFSLKTLADGKELHGLDHEVEGQFYLDGKQLSLKKVYSEKWTKKRGSATAEFSGHTTDYFIDGVPSKLKEYKALVDSIVQEDVFKLLTSPSFFNEQLKWQDRRKTLLEICGDISDDDVIASNPELAALPTILQARKLEDHRKIIAARRAEINKELDRIPVRISEVQRGIPDLSDVDKISLEAEVKKLNAEIDELMTQISSIKNGKAISDKQKEIQEIEIALLEIKRDHDAGAKDTIYQLRARIQEEKSNLSILQSKVSSITSSKRHNDENIKSIDTQLSILRDEWHEINNQVFTHNLECECPSCGQALPEEQVSAAREKALEQFNLEKARKLEGIDTRGKQAKARKESLNSDNEKLKKDYEKLNSQVTEKEELVAKLETQLQQQEGLVTDVLDNTAYVEKLIEKQTLEEGIKQVQELAEESVKYIQSEIMKLRDMRDVKQDEISKFSVVDHANVRISELEAQERELGAEFERIEHELYLADQFIRTKVDLLEDKINSRFKYARFNLFKTNINGGLEEICETTYNGVPYSSGLNNAARINVGLDIINTLSEHYGFFAPIFIDNSEAVTKIIDTKSQTVSLVVSEHDKKLRVETDPEDMKEAI</sequence>
<feature type="coiled-coil region" evidence="1">
    <location>
        <begin position="237"/>
        <end position="316"/>
    </location>
</feature>
<keyword evidence="3" id="KW-1185">Reference proteome</keyword>
<reference evidence="2 3" key="1">
    <citation type="submission" date="2021-03" db="EMBL/GenBank/DDBJ databases">
        <title>The first data on the complete genome of the tetrodotoxin-producing bacterium.</title>
        <authorList>
            <person name="Melnikova D.I."/>
            <person name="Nijland R."/>
            <person name="Magarlamov T.Y."/>
        </authorList>
    </citation>
    <scope>NUCLEOTIDE SEQUENCE [LARGE SCALE GENOMIC DNA]</scope>
    <source>
        <strain evidence="2 3">1839</strain>
    </source>
</reference>
<gene>
    <name evidence="2" type="ORF">J1899_18635</name>
</gene>
<dbReference type="SUPFAM" id="SSF52540">
    <property type="entry name" value="P-loop containing nucleoside triphosphate hydrolases"/>
    <property type="match status" value="2"/>
</dbReference>
<dbReference type="Gene3D" id="3.40.50.300">
    <property type="entry name" value="P-loop containing nucleotide triphosphate hydrolases"/>
    <property type="match status" value="1"/>
</dbReference>
<evidence type="ECO:0000256" key="1">
    <source>
        <dbReference type="SAM" id="Coils"/>
    </source>
</evidence>
<protein>
    <submittedName>
        <fullName evidence="2">AAA family ATPase</fullName>
    </submittedName>
</protein>
<feature type="coiled-coil region" evidence="1">
    <location>
        <begin position="509"/>
        <end position="536"/>
    </location>
</feature>
<feature type="coiled-coil region" evidence="1">
    <location>
        <begin position="399"/>
        <end position="454"/>
    </location>
</feature>
<evidence type="ECO:0000313" key="3">
    <source>
        <dbReference type="Proteomes" id="UP000679247"/>
    </source>
</evidence>
<dbReference type="EMBL" id="CP071709">
    <property type="protein sequence ID" value="QVY60964.1"/>
    <property type="molecule type" value="Genomic_DNA"/>
</dbReference>
<dbReference type="RefSeq" id="WP_214475819.1">
    <property type="nucleotide sequence ID" value="NZ_CP071709.1"/>
</dbReference>
<accession>A0ABX8F9X5</accession>
<keyword evidence="1" id="KW-0175">Coiled coil</keyword>
<proteinExistence type="predicted"/>
<evidence type="ECO:0000313" key="2">
    <source>
        <dbReference type="EMBL" id="QVY60964.1"/>
    </source>
</evidence>
<organism evidence="2 3">
    <name type="scientific">Cytobacillus gottheilii</name>
    <dbReference type="NCBI Taxonomy" id="859144"/>
    <lineage>
        <taxon>Bacteria</taxon>
        <taxon>Bacillati</taxon>
        <taxon>Bacillota</taxon>
        <taxon>Bacilli</taxon>
        <taxon>Bacillales</taxon>
        <taxon>Bacillaceae</taxon>
        <taxon>Cytobacillus</taxon>
    </lineage>
</organism>
<dbReference type="InterPro" id="IPR027417">
    <property type="entry name" value="P-loop_NTPase"/>
</dbReference>
<dbReference type="Proteomes" id="UP000679247">
    <property type="component" value="Chromosome"/>
</dbReference>